<dbReference type="PANTHER" id="PTHR46844">
    <property type="entry name" value="SLR5058 PROTEIN"/>
    <property type="match status" value="1"/>
</dbReference>
<dbReference type="EMBL" id="JAYGHT010000132">
    <property type="protein sequence ID" value="MEA5521341.1"/>
    <property type="molecule type" value="Genomic_DNA"/>
</dbReference>
<dbReference type="Gene3D" id="3.40.50.300">
    <property type="entry name" value="P-loop containing nucleotide triphosphate hydrolases"/>
    <property type="match status" value="1"/>
</dbReference>
<protein>
    <submittedName>
        <fullName evidence="5">HEAT repeat domain-containing protein</fullName>
    </submittedName>
</protein>
<dbReference type="SUPFAM" id="SSF52540">
    <property type="entry name" value="P-loop containing nucleoside triphosphate hydrolases"/>
    <property type="match status" value="1"/>
</dbReference>
<sequence>MLTIAFLKSNPKSTISLNLGGEYRAIDEKLKYSNARDKLQLKPLEKVRPGDLQSVLHEYKPRIVHFSGHGTGNQGLVVEDEQGEASFVTTEALEELFKLVADRVECVILNACHSHEQAEAIHKHINYVIGTTANIHDDVSIAFSTGFYEALGNGESIEKAFEFGKNRIQLKFAGTQEHETIVFLKKKNLHPFKPLLADADEPENITSPEDVRDFLQQIENNFNKIKVFHRQEPLPLQDQYIPIQVTLERKKIETIGYYTEDLDELKRVYALKGSEESQQTQADWKDAKKDHKNIIVLADPGMGKSTLLRMEAATTAQQQQEKLQPDINPDNASEPSLDEVIFPVFLRLSELAKKEEEILEIIPQLIQKEYPKIYPKIASLFKKKLETGKCLLLLDALDEVPQEQRLKLKEKLNRFVRNYPCSLICTSRIVGYGGTFVEGGKEMEIVPFTQPQTEKYIQYWFKNAEGSLPAEITPEGLIKELNNKPQINGLVQNPLLLSLLCSLYQEQGLTLPARRGQVYTKAVEYMLEKWGQDNDRQHNDPARISSKKQLLRELAYHFTNGGKEVFSSDELTQQIDDYLRSETVSSNFKNQTASDLINELTEQDGIIQKLDREGDQYLFLHRTFQEYFTAYYLQNASNTVDLAKQLFWNYDTHETLTLLAGLMEDPLPLLQALTDAEDDIFKTLLLLAGRCLAECSDKGLKSDLPKTIIEKIHKFWQSYLDESFINSTVIALGKVNAEALKPLIAALNDSESYVRSNAASALGNIGNAEAVKGLIAALNDSDSDVRSNAASASG</sequence>
<dbReference type="PANTHER" id="PTHR46844:SF1">
    <property type="entry name" value="SLR5058 PROTEIN"/>
    <property type="match status" value="1"/>
</dbReference>
<gene>
    <name evidence="5" type="ORF">VB854_20590</name>
</gene>
<evidence type="ECO:0000313" key="5">
    <source>
        <dbReference type="EMBL" id="MEA5521341.1"/>
    </source>
</evidence>
<dbReference type="InterPro" id="IPR004155">
    <property type="entry name" value="PBS_lyase_HEAT"/>
</dbReference>
<keyword evidence="2" id="KW-0677">Repeat</keyword>
<dbReference type="Pfam" id="PF12770">
    <property type="entry name" value="CHAT"/>
    <property type="match status" value="1"/>
</dbReference>
<name>A0ABU5U2C6_9CYAN</name>
<dbReference type="InterPro" id="IPR027417">
    <property type="entry name" value="P-loop_NTPase"/>
</dbReference>
<dbReference type="InterPro" id="IPR016024">
    <property type="entry name" value="ARM-type_fold"/>
</dbReference>
<dbReference type="InterPro" id="IPR011989">
    <property type="entry name" value="ARM-like"/>
</dbReference>
<feature type="domain" description="NACHT" evidence="4">
    <location>
        <begin position="292"/>
        <end position="417"/>
    </location>
</feature>
<keyword evidence="1" id="KW-0042">Antenna complex</keyword>
<dbReference type="Pfam" id="PF13646">
    <property type="entry name" value="HEAT_2"/>
    <property type="match status" value="1"/>
</dbReference>
<evidence type="ECO:0000256" key="3">
    <source>
        <dbReference type="ARBA" id="ARBA00022738"/>
    </source>
</evidence>
<dbReference type="InterPro" id="IPR024983">
    <property type="entry name" value="CHAT_dom"/>
</dbReference>
<dbReference type="RefSeq" id="WP_323306943.1">
    <property type="nucleotide sequence ID" value="NZ_JAYGHT010000132.1"/>
</dbReference>
<dbReference type="InterPro" id="IPR056884">
    <property type="entry name" value="NPHP3-like_N"/>
</dbReference>
<evidence type="ECO:0000259" key="4">
    <source>
        <dbReference type="PROSITE" id="PS50837"/>
    </source>
</evidence>
<dbReference type="SUPFAM" id="SSF48371">
    <property type="entry name" value="ARM repeat"/>
    <property type="match status" value="1"/>
</dbReference>
<keyword evidence="3" id="KW-0605">Phycobilisome</keyword>
<dbReference type="Gene3D" id="1.25.10.10">
    <property type="entry name" value="Leucine-rich Repeat Variant"/>
    <property type="match status" value="1"/>
</dbReference>
<dbReference type="Proteomes" id="UP001301728">
    <property type="component" value="Unassembled WGS sequence"/>
</dbReference>
<dbReference type="SMART" id="SM00567">
    <property type="entry name" value="EZ_HEAT"/>
    <property type="match status" value="2"/>
</dbReference>
<proteinExistence type="predicted"/>
<evidence type="ECO:0000313" key="6">
    <source>
        <dbReference type="Proteomes" id="UP001301728"/>
    </source>
</evidence>
<dbReference type="PROSITE" id="PS50837">
    <property type="entry name" value="NACHT"/>
    <property type="match status" value="1"/>
</dbReference>
<dbReference type="InterPro" id="IPR007111">
    <property type="entry name" value="NACHT_NTPase"/>
</dbReference>
<keyword evidence="6" id="KW-1185">Reference proteome</keyword>
<evidence type="ECO:0000256" key="2">
    <source>
        <dbReference type="ARBA" id="ARBA00022737"/>
    </source>
</evidence>
<evidence type="ECO:0000256" key="1">
    <source>
        <dbReference type="ARBA" id="ARBA00022549"/>
    </source>
</evidence>
<reference evidence="5 6" key="1">
    <citation type="submission" date="2023-12" db="EMBL/GenBank/DDBJ databases">
        <title>Baltic Sea Cyanobacteria.</title>
        <authorList>
            <person name="Delbaje E."/>
            <person name="Fewer D.P."/>
            <person name="Shishido T.K."/>
        </authorList>
    </citation>
    <scope>NUCLEOTIDE SEQUENCE [LARGE SCALE GENOMIC DNA]</scope>
    <source>
        <strain evidence="5 6">CCNP 1315</strain>
    </source>
</reference>
<feature type="non-terminal residue" evidence="5">
    <location>
        <position position="794"/>
    </location>
</feature>
<organism evidence="5 6">
    <name type="scientific">Limnoraphis robusta CCNP1315</name>
    <dbReference type="NCBI Taxonomy" id="3110306"/>
    <lineage>
        <taxon>Bacteria</taxon>
        <taxon>Bacillati</taxon>
        <taxon>Cyanobacteriota</taxon>
        <taxon>Cyanophyceae</taxon>
        <taxon>Oscillatoriophycideae</taxon>
        <taxon>Oscillatoriales</taxon>
        <taxon>Sirenicapillariaceae</taxon>
        <taxon>Limnoraphis</taxon>
    </lineage>
</organism>
<dbReference type="Pfam" id="PF24883">
    <property type="entry name" value="NPHP3_N"/>
    <property type="match status" value="1"/>
</dbReference>
<accession>A0ABU5U2C6</accession>
<comment type="caution">
    <text evidence="5">The sequence shown here is derived from an EMBL/GenBank/DDBJ whole genome shotgun (WGS) entry which is preliminary data.</text>
</comment>